<keyword evidence="1" id="KW-1133">Transmembrane helix</keyword>
<feature type="transmembrane region" description="Helical" evidence="1">
    <location>
        <begin position="222"/>
        <end position="247"/>
    </location>
</feature>
<accession>A0A067MQC5</accession>
<protein>
    <submittedName>
        <fullName evidence="2">Uncharacterized protein</fullName>
    </submittedName>
</protein>
<reference evidence="3" key="1">
    <citation type="journal article" date="2014" name="Proc. Natl. Acad. Sci. U.S.A.">
        <title>Extensive sampling of basidiomycete genomes demonstrates inadequacy of the white-rot/brown-rot paradigm for wood decay fungi.</title>
        <authorList>
            <person name="Riley R."/>
            <person name="Salamov A.A."/>
            <person name="Brown D.W."/>
            <person name="Nagy L.G."/>
            <person name="Floudas D."/>
            <person name="Held B.W."/>
            <person name="Levasseur A."/>
            <person name="Lombard V."/>
            <person name="Morin E."/>
            <person name="Otillar R."/>
            <person name="Lindquist E.A."/>
            <person name="Sun H."/>
            <person name="LaButti K.M."/>
            <person name="Schmutz J."/>
            <person name="Jabbour D."/>
            <person name="Luo H."/>
            <person name="Baker S.E."/>
            <person name="Pisabarro A.G."/>
            <person name="Walton J.D."/>
            <person name="Blanchette R.A."/>
            <person name="Henrissat B."/>
            <person name="Martin F."/>
            <person name="Cullen D."/>
            <person name="Hibbett D.S."/>
            <person name="Grigoriev I.V."/>
        </authorList>
    </citation>
    <scope>NUCLEOTIDE SEQUENCE [LARGE SCALE GENOMIC DNA]</scope>
    <source>
        <strain evidence="3">FD-172 SS1</strain>
    </source>
</reference>
<evidence type="ECO:0000256" key="1">
    <source>
        <dbReference type="SAM" id="Phobius"/>
    </source>
</evidence>
<feature type="transmembrane region" description="Helical" evidence="1">
    <location>
        <begin position="12"/>
        <end position="28"/>
    </location>
</feature>
<keyword evidence="1" id="KW-0472">Membrane</keyword>
<proteinExistence type="predicted"/>
<evidence type="ECO:0000313" key="2">
    <source>
        <dbReference type="EMBL" id="KDQ17933.1"/>
    </source>
</evidence>
<feature type="transmembrane region" description="Helical" evidence="1">
    <location>
        <begin position="81"/>
        <end position="99"/>
    </location>
</feature>
<dbReference type="AlphaFoldDB" id="A0A067MQC5"/>
<evidence type="ECO:0000313" key="3">
    <source>
        <dbReference type="Proteomes" id="UP000027195"/>
    </source>
</evidence>
<sequence>MWWKFETVQRSGQIAFQLVVLAFLAWFTRGRRKLFTPFFLCTILTIIKYSVNLYSLGIFLHNATGAILAQRYTAMEAIQDLCSLWTIPIFYLGFVALLLDRSGSLNRASRGSFRQENKWHRRLYLLSHVILLVFMFALSTGAAVLATLAQHTCDLYHSGHVNIDLTMRQNQQCEYYLHRSGHLLFGLALPRLVSIITLGFHAKWLDDKLLGFDIQAKSLPRLYMWVILAIKSFDIGACVVDGIIAGLHWNFSFGGRWDVVGLSQDICRAAILCLIVKSGIGREHWVLKEPLPPGGVPIHICSVSEWNGELLAVPEKAYPKFQVYKAKDIF</sequence>
<dbReference type="EMBL" id="KL198022">
    <property type="protein sequence ID" value="KDQ17933.1"/>
    <property type="molecule type" value="Genomic_DNA"/>
</dbReference>
<organism evidence="2 3">
    <name type="scientific">Botryobasidium botryosum (strain FD-172 SS1)</name>
    <dbReference type="NCBI Taxonomy" id="930990"/>
    <lineage>
        <taxon>Eukaryota</taxon>
        <taxon>Fungi</taxon>
        <taxon>Dikarya</taxon>
        <taxon>Basidiomycota</taxon>
        <taxon>Agaricomycotina</taxon>
        <taxon>Agaricomycetes</taxon>
        <taxon>Cantharellales</taxon>
        <taxon>Botryobasidiaceae</taxon>
        <taxon>Botryobasidium</taxon>
    </lineage>
</organism>
<name>A0A067MQC5_BOTB1</name>
<keyword evidence="3" id="KW-1185">Reference proteome</keyword>
<feature type="transmembrane region" description="Helical" evidence="1">
    <location>
        <begin position="123"/>
        <end position="148"/>
    </location>
</feature>
<dbReference type="HOGENOM" id="CLU_855271_0_0_1"/>
<dbReference type="InParanoid" id="A0A067MQC5"/>
<keyword evidence="1" id="KW-0812">Transmembrane</keyword>
<feature type="transmembrane region" description="Helical" evidence="1">
    <location>
        <begin position="34"/>
        <end position="60"/>
    </location>
</feature>
<dbReference type="Proteomes" id="UP000027195">
    <property type="component" value="Unassembled WGS sequence"/>
</dbReference>
<gene>
    <name evidence="2" type="ORF">BOTBODRAFT_63678</name>
</gene>
<feature type="transmembrane region" description="Helical" evidence="1">
    <location>
        <begin position="183"/>
        <end position="202"/>
    </location>
</feature>